<dbReference type="KEGG" id="vg:16512879"/>
<evidence type="ECO:0000313" key="1">
    <source>
        <dbReference type="EMBL" id="AGO82274.1"/>
    </source>
</evidence>
<name>S4VWF9_9VIRU</name>
<sequence>MGAQQSAAAQAATSGQRIDQAYQQVMLHGNSIVTRATQAGWSADDTQTLCARIAIIERNMFDWLDLEQLAGIQGRLGITQALTQERGANARRRACAVIAEYFTTKVRLAAYIRQNMRALCEDARDEIARNMPAMLQGATTSQQTQAYGRLKRLDGLLVRWYERVARLLTSLEGDVPIDRVRQIEAEMQRLLTSGYSECCQAVHDLRDFAWEPLEAGPGFVNRYLPGEPVVGVLPRIAVTGLAGPAQPGTAACGRQIDFAQADLSRAFL</sequence>
<dbReference type="RefSeq" id="YP_008318943.1">
    <property type="nucleotide sequence ID" value="NC_021858.1"/>
</dbReference>
<reference evidence="1 2" key="1">
    <citation type="journal article" date="2013" name="Science">
        <title>Pandoraviruses: amoeba viruses with genomes up to 2.5 Mb reaching that of parasitic eukaryotes.</title>
        <authorList>
            <person name="Philippe N."/>
            <person name="Legendre M."/>
            <person name="Doutre G."/>
            <person name="Coute Y."/>
            <person name="Poirot O."/>
            <person name="Lescot M."/>
            <person name="Arslan D."/>
            <person name="Seltzer V."/>
            <person name="Bertaux L."/>
            <person name="Bruley C."/>
            <person name="Garin J."/>
            <person name="Claverie J.M."/>
            <person name="Abergel C."/>
        </authorList>
    </citation>
    <scope>NUCLEOTIDE SEQUENCE [LARGE SCALE GENOMIC DNA]</scope>
    <source>
        <strain evidence="1">Melbourne</strain>
    </source>
</reference>
<accession>S4VWF9</accession>
<gene>
    <name evidence="1" type="ORF">pdul_cds_292</name>
</gene>
<dbReference type="Proteomes" id="UP000201566">
    <property type="component" value="Segment"/>
</dbReference>
<evidence type="ECO:0000313" key="2">
    <source>
        <dbReference type="Proteomes" id="UP000201566"/>
    </source>
</evidence>
<organism evidence="1 2">
    <name type="scientific">Pandoravirus dulcis</name>
    <dbReference type="NCBI Taxonomy" id="1349409"/>
    <lineage>
        <taxon>Viruses</taxon>
        <taxon>Pandoravirus</taxon>
    </lineage>
</organism>
<dbReference type="EMBL" id="KC977570">
    <property type="protein sequence ID" value="AGO82274.1"/>
    <property type="molecule type" value="Genomic_DNA"/>
</dbReference>
<proteinExistence type="predicted"/>
<dbReference type="GeneID" id="16512879"/>
<protein>
    <submittedName>
        <fullName evidence="1">Uncharacterized protein</fullName>
    </submittedName>
</protein>